<dbReference type="GO" id="GO:0004867">
    <property type="term" value="F:serine-type endopeptidase inhibitor activity"/>
    <property type="evidence" value="ECO:0007669"/>
    <property type="project" value="UniProtKB-KW"/>
</dbReference>
<name>A0A4R7UVI6_9PSEU</name>
<comment type="caution">
    <text evidence="11">The sequence shown here is derived from an EMBL/GenBank/DDBJ whole genome shotgun (WGS) entry which is preliminary data.</text>
</comment>
<evidence type="ECO:0000259" key="10">
    <source>
        <dbReference type="Pfam" id="PF00720"/>
    </source>
</evidence>
<evidence type="ECO:0000256" key="6">
    <source>
        <dbReference type="ARBA" id="ARBA00022900"/>
    </source>
</evidence>
<feature type="signal peptide" evidence="9">
    <location>
        <begin position="1"/>
        <end position="25"/>
    </location>
</feature>
<dbReference type="Gene3D" id="3.30.350.10">
    <property type="entry name" value="Subtilisin inhibitor-like"/>
    <property type="match status" value="1"/>
</dbReference>
<dbReference type="RefSeq" id="WP_133908187.1">
    <property type="nucleotide sequence ID" value="NZ_SOCP01000022.1"/>
</dbReference>
<reference evidence="11 12" key="1">
    <citation type="submission" date="2019-03" db="EMBL/GenBank/DDBJ databases">
        <title>Genomic Encyclopedia of Archaeal and Bacterial Type Strains, Phase II (KMG-II): from individual species to whole genera.</title>
        <authorList>
            <person name="Goeker M."/>
        </authorList>
    </citation>
    <scope>NUCLEOTIDE SEQUENCE [LARGE SCALE GENOMIC DNA]</scope>
    <source>
        <strain evidence="11 12">DSM 45499</strain>
    </source>
</reference>
<evidence type="ECO:0000256" key="4">
    <source>
        <dbReference type="ARBA" id="ARBA00022525"/>
    </source>
</evidence>
<dbReference type="InterPro" id="IPR000691">
    <property type="entry name" value="Prot_inh_I16_SSI"/>
</dbReference>
<comment type="subcellular location">
    <subcellularLocation>
        <location evidence="1">Secreted</location>
    </subcellularLocation>
</comment>
<keyword evidence="5 8" id="KW-0646">Protease inhibitor</keyword>
<dbReference type="EMBL" id="SOCP01000022">
    <property type="protein sequence ID" value="TDV40763.1"/>
    <property type="molecule type" value="Genomic_DNA"/>
</dbReference>
<gene>
    <name evidence="11" type="ORF">CLV71_122154</name>
</gene>
<sequence>MKLSRIGGMGLVLFLPFLFSGVASASPDTTLTLTVQTGKELKSVELFCSPFGGSHPDAEHACKELGEARGNLDALPGLSGTTTCTMEYSPVTAKAEGTWDGEAVAWTHEFGNSCNLYTATGTVFSF</sequence>
<dbReference type="PRINTS" id="PR00294">
    <property type="entry name" value="SSBTLNINHBTR"/>
</dbReference>
<evidence type="ECO:0000256" key="7">
    <source>
        <dbReference type="ARBA" id="ARBA00023157"/>
    </source>
</evidence>
<keyword evidence="7" id="KW-1015">Disulfide bond</keyword>
<evidence type="ECO:0000256" key="5">
    <source>
        <dbReference type="ARBA" id="ARBA00022690"/>
    </source>
</evidence>
<dbReference type="InterPro" id="IPR023549">
    <property type="entry name" value="Subtilisin_inhibitor"/>
</dbReference>
<dbReference type="Pfam" id="PF00720">
    <property type="entry name" value="SSI"/>
    <property type="match status" value="1"/>
</dbReference>
<feature type="chain" id="PRO_5020783452" evidence="9">
    <location>
        <begin position="26"/>
        <end position="126"/>
    </location>
</feature>
<evidence type="ECO:0000256" key="2">
    <source>
        <dbReference type="ARBA" id="ARBA00010472"/>
    </source>
</evidence>
<feature type="domain" description="Subtilisin inhibitor" evidence="10">
    <location>
        <begin position="29"/>
        <end position="112"/>
    </location>
</feature>
<dbReference type="AlphaFoldDB" id="A0A4R7UVI6"/>
<evidence type="ECO:0000256" key="9">
    <source>
        <dbReference type="SAM" id="SignalP"/>
    </source>
</evidence>
<dbReference type="Proteomes" id="UP000294927">
    <property type="component" value="Unassembled WGS sequence"/>
</dbReference>
<keyword evidence="9" id="KW-0732">Signal</keyword>
<evidence type="ECO:0000256" key="3">
    <source>
        <dbReference type="ARBA" id="ARBA00011738"/>
    </source>
</evidence>
<proteinExistence type="inferred from homology"/>
<dbReference type="GO" id="GO:0005576">
    <property type="term" value="C:extracellular region"/>
    <property type="evidence" value="ECO:0007669"/>
    <property type="project" value="UniProtKB-SubCell"/>
</dbReference>
<dbReference type="SUPFAM" id="SSF55399">
    <property type="entry name" value="Subtilisin inhibitor"/>
    <property type="match status" value="1"/>
</dbReference>
<evidence type="ECO:0000313" key="11">
    <source>
        <dbReference type="EMBL" id="TDV40763.1"/>
    </source>
</evidence>
<protein>
    <submittedName>
        <fullName evidence="11">Subtilisin inhibitor-like</fullName>
    </submittedName>
</protein>
<dbReference type="OrthoDB" id="4567948at2"/>
<keyword evidence="4" id="KW-0964">Secreted</keyword>
<evidence type="ECO:0000256" key="1">
    <source>
        <dbReference type="ARBA" id="ARBA00004613"/>
    </source>
</evidence>
<keyword evidence="6 8" id="KW-0722">Serine protease inhibitor</keyword>
<comment type="similarity">
    <text evidence="2 8">Belongs to the protease inhibitor I16 (SSI) family.</text>
</comment>
<evidence type="ECO:0000256" key="8">
    <source>
        <dbReference type="RuleBase" id="RU003471"/>
    </source>
</evidence>
<accession>A0A4R7UVI6</accession>
<keyword evidence="12" id="KW-1185">Reference proteome</keyword>
<comment type="subunit">
    <text evidence="3">Homodimer.</text>
</comment>
<dbReference type="InterPro" id="IPR036819">
    <property type="entry name" value="Subtilisin_inhibitor-like_sf"/>
</dbReference>
<evidence type="ECO:0000313" key="12">
    <source>
        <dbReference type="Proteomes" id="UP000294927"/>
    </source>
</evidence>
<organism evidence="11 12">
    <name type="scientific">Actinophytocola oryzae</name>
    <dbReference type="NCBI Taxonomy" id="502181"/>
    <lineage>
        <taxon>Bacteria</taxon>
        <taxon>Bacillati</taxon>
        <taxon>Actinomycetota</taxon>
        <taxon>Actinomycetes</taxon>
        <taxon>Pseudonocardiales</taxon>
        <taxon>Pseudonocardiaceae</taxon>
    </lineage>
</organism>